<evidence type="ECO:0000313" key="2">
    <source>
        <dbReference type="EMBL" id="NKE65412.1"/>
    </source>
</evidence>
<organism evidence="2 3">
    <name type="scientific">Ramlibacter lithotrophicus</name>
    <dbReference type="NCBI Taxonomy" id="2606681"/>
    <lineage>
        <taxon>Bacteria</taxon>
        <taxon>Pseudomonadati</taxon>
        <taxon>Pseudomonadota</taxon>
        <taxon>Betaproteobacteria</taxon>
        <taxon>Burkholderiales</taxon>
        <taxon>Comamonadaceae</taxon>
        <taxon>Ramlibacter</taxon>
    </lineage>
</organism>
<dbReference type="Pfam" id="PF13517">
    <property type="entry name" value="FG-GAP_3"/>
    <property type="match status" value="1"/>
</dbReference>
<protein>
    <submittedName>
        <fullName evidence="2">VCBS repeat-containing protein</fullName>
    </submittedName>
</protein>
<sequence length="391" mass="40653">MTSLPATALLPNQIVLDARPADLNGDGLQDLLVTGTQGQPFYDGWYVQVLLNQGNRQFSDATAQLMAPADAMGGTPGTSAGAPWGMWIKPLDFNRDGFTDFTVEYNGGQITATTPLVWLNDGTGHFSTLNAGDLGAGGELWRIGGNHWTEMAQGPGIVTMQSYDGSGGLIVTGIMPATAFPLTPDSGLARTGSAAADRLRGGDGADTLAGQGGTDTAVYFGNRSDFTISRAASGDVTVQRTTAPTDIDTLRQVERLEFRDGNLALDLDGAAGQVARILGAVFGPAAVGNREYAGIGLSLADQGASGLDLMQLALQVRLGAPSNEAVVRLLYENVVGSPPPDGDLQHFKSLLDHGTYSQAGLGLMAAGTQYLADRIDLVELVAQGLPYQPAA</sequence>
<dbReference type="EMBL" id="VTOX01000002">
    <property type="protein sequence ID" value="NKE65412.1"/>
    <property type="molecule type" value="Genomic_DNA"/>
</dbReference>
<dbReference type="Gene3D" id="2.130.10.130">
    <property type="entry name" value="Integrin alpha, N-terminal"/>
    <property type="match status" value="1"/>
</dbReference>
<dbReference type="AlphaFoldDB" id="A0A7X6DDY1"/>
<comment type="caution">
    <text evidence="2">The sequence shown here is derived from an EMBL/GenBank/DDBJ whole genome shotgun (WGS) entry which is preliminary data.</text>
</comment>
<reference evidence="2 3" key="1">
    <citation type="journal article" date="2020" name="Nature">
        <title>Bacterial chemolithoautotrophy via manganese oxidation.</title>
        <authorList>
            <person name="Yu H."/>
            <person name="Leadbetter J.R."/>
        </authorList>
    </citation>
    <scope>NUCLEOTIDE SEQUENCE [LARGE SCALE GENOMIC DNA]</scope>
    <source>
        <strain evidence="2 3">RBP-1</strain>
    </source>
</reference>
<accession>A0A7X6DDY1</accession>
<proteinExistence type="predicted"/>
<dbReference type="SUPFAM" id="SSF69318">
    <property type="entry name" value="Integrin alpha N-terminal domain"/>
    <property type="match status" value="1"/>
</dbReference>
<dbReference type="RefSeq" id="WP_168106533.1">
    <property type="nucleotide sequence ID" value="NZ_VTOX01000002.1"/>
</dbReference>
<dbReference type="InterPro" id="IPR028994">
    <property type="entry name" value="Integrin_alpha_N"/>
</dbReference>
<gene>
    <name evidence="2" type="ORF">RAMLITH_06225</name>
</gene>
<evidence type="ECO:0000256" key="1">
    <source>
        <dbReference type="ARBA" id="ARBA00022729"/>
    </source>
</evidence>
<keyword evidence="3" id="KW-1185">Reference proteome</keyword>
<name>A0A7X6DDY1_9BURK</name>
<dbReference type="Proteomes" id="UP000521868">
    <property type="component" value="Unassembled WGS sequence"/>
</dbReference>
<evidence type="ECO:0000313" key="3">
    <source>
        <dbReference type="Proteomes" id="UP000521868"/>
    </source>
</evidence>
<keyword evidence="1" id="KW-0732">Signal</keyword>
<dbReference type="InterPro" id="IPR013517">
    <property type="entry name" value="FG-GAP"/>
</dbReference>